<proteinExistence type="predicted"/>
<feature type="region of interest" description="Disordered" evidence="1">
    <location>
        <begin position="1"/>
        <end position="36"/>
    </location>
</feature>
<sequence>MGWLTGGSGSGSGALSGTPSWPPPSPLRSPGTRSLSGFCLLRPRFSRTLVRSRSSLA</sequence>
<dbReference type="Proteomes" id="UP001596512">
    <property type="component" value="Unassembled WGS sequence"/>
</dbReference>
<evidence type="ECO:0000313" key="2">
    <source>
        <dbReference type="EMBL" id="MFC7617952.1"/>
    </source>
</evidence>
<organism evidence="2 3">
    <name type="scientific">Actinokineospora soli</name>
    <dbReference type="NCBI Taxonomy" id="1048753"/>
    <lineage>
        <taxon>Bacteria</taxon>
        <taxon>Bacillati</taxon>
        <taxon>Actinomycetota</taxon>
        <taxon>Actinomycetes</taxon>
        <taxon>Pseudonocardiales</taxon>
        <taxon>Pseudonocardiaceae</taxon>
        <taxon>Actinokineospora</taxon>
    </lineage>
</organism>
<evidence type="ECO:0000256" key="1">
    <source>
        <dbReference type="SAM" id="MobiDB-lite"/>
    </source>
</evidence>
<name>A0ABW2TVP6_9PSEU</name>
<accession>A0ABW2TVP6</accession>
<evidence type="ECO:0000313" key="3">
    <source>
        <dbReference type="Proteomes" id="UP001596512"/>
    </source>
</evidence>
<comment type="caution">
    <text evidence="2">The sequence shown here is derived from an EMBL/GenBank/DDBJ whole genome shotgun (WGS) entry which is preliminary data.</text>
</comment>
<keyword evidence="3" id="KW-1185">Reference proteome</keyword>
<feature type="compositionally biased region" description="Gly residues" evidence="1">
    <location>
        <begin position="1"/>
        <end position="14"/>
    </location>
</feature>
<reference evidence="3" key="1">
    <citation type="journal article" date="2019" name="Int. J. Syst. Evol. Microbiol.">
        <title>The Global Catalogue of Microorganisms (GCM) 10K type strain sequencing project: providing services to taxonomists for standard genome sequencing and annotation.</title>
        <authorList>
            <consortium name="The Broad Institute Genomics Platform"/>
            <consortium name="The Broad Institute Genome Sequencing Center for Infectious Disease"/>
            <person name="Wu L."/>
            <person name="Ma J."/>
        </authorList>
    </citation>
    <scope>NUCLEOTIDE SEQUENCE [LARGE SCALE GENOMIC DNA]</scope>
    <source>
        <strain evidence="3">JCM 17695</strain>
    </source>
</reference>
<gene>
    <name evidence="2" type="ORF">ACFQV2_35670</name>
</gene>
<protein>
    <submittedName>
        <fullName evidence="2">Uncharacterized protein</fullName>
    </submittedName>
</protein>
<dbReference type="EMBL" id="JBHTEY010000004">
    <property type="protein sequence ID" value="MFC7617952.1"/>
    <property type="molecule type" value="Genomic_DNA"/>
</dbReference>